<sequence>MKDVATEVYRAVVALEQGTASQGSYAKKPESSETLEVTFTKRSRHLLRVLSETFAQSESEFASTILNHGLSDTLKILPDVLSDKEFAQVEEQIVSDIGLSAYLSLQPVLTYQKGINLTNFAEVSTGDDVYFGRWLEKDGVVSICDFYSHDSLFIFEIKDRPIMSIDGVTWQWSGLNVKPLYGESISHELFVSALEKADILILNSGEYFYKKDEYSSELIFSSFSNSVSESCVMSSEFKKLFRVTETQGNISIEPTSNVFSAAEKGEDGFWICGQCSLLPISVNNVIISPED</sequence>
<name>A0ABV4NTW3_9GAMM</name>
<accession>A0ABV4NTW3</accession>
<comment type="caution">
    <text evidence="1">The sequence shown here is derived from an EMBL/GenBank/DDBJ whole genome shotgun (WGS) entry which is preliminary data.</text>
</comment>
<protein>
    <submittedName>
        <fullName evidence="1">Uncharacterized protein</fullName>
    </submittedName>
</protein>
<keyword evidence="2" id="KW-1185">Reference proteome</keyword>
<gene>
    <name evidence="1" type="ORF">ACCI49_01075</name>
</gene>
<proteinExistence type="predicted"/>
<reference evidence="1 2" key="1">
    <citation type="submission" date="2024-08" db="EMBL/GenBank/DDBJ databases">
        <authorList>
            <person name="Ishaq N."/>
        </authorList>
    </citation>
    <scope>NUCLEOTIDE SEQUENCE [LARGE SCALE GENOMIC DNA]</scope>
    <source>
        <strain evidence="1 2">DSM 18651</strain>
    </source>
</reference>
<dbReference type="RefSeq" id="WP_371837115.1">
    <property type="nucleotide sequence ID" value="NZ_JBGMEK010000001.1"/>
</dbReference>
<evidence type="ECO:0000313" key="1">
    <source>
        <dbReference type="EMBL" id="MFA0809497.1"/>
    </source>
</evidence>
<organism evidence="1 2">
    <name type="scientific">Microbulbifer epialgicus</name>
    <dbReference type="NCBI Taxonomy" id="393907"/>
    <lineage>
        <taxon>Bacteria</taxon>
        <taxon>Pseudomonadati</taxon>
        <taxon>Pseudomonadota</taxon>
        <taxon>Gammaproteobacteria</taxon>
        <taxon>Cellvibrionales</taxon>
        <taxon>Microbulbiferaceae</taxon>
        <taxon>Microbulbifer</taxon>
    </lineage>
</organism>
<dbReference type="Proteomes" id="UP001569428">
    <property type="component" value="Unassembled WGS sequence"/>
</dbReference>
<evidence type="ECO:0000313" key="2">
    <source>
        <dbReference type="Proteomes" id="UP001569428"/>
    </source>
</evidence>
<dbReference type="EMBL" id="JBGMEK010000001">
    <property type="protein sequence ID" value="MFA0809497.1"/>
    <property type="molecule type" value="Genomic_DNA"/>
</dbReference>